<keyword evidence="2" id="KW-1185">Reference proteome</keyword>
<dbReference type="HOGENOM" id="CLU_1896913_0_0_1"/>
<protein>
    <submittedName>
        <fullName evidence="1">Uncharacterized protein</fullName>
    </submittedName>
</protein>
<name>K9F9D6_PEND2</name>
<gene>
    <name evidence="1" type="ORF">PDIG_87770</name>
</gene>
<dbReference type="AlphaFoldDB" id="K9F9D6"/>
<dbReference type="InParanoid" id="K9F9D6"/>
<evidence type="ECO:0000313" key="1">
    <source>
        <dbReference type="EMBL" id="EKV04692.1"/>
    </source>
</evidence>
<dbReference type="Proteomes" id="UP000009882">
    <property type="component" value="Unassembled WGS sequence"/>
</dbReference>
<evidence type="ECO:0000313" key="2">
    <source>
        <dbReference type="Proteomes" id="UP000009882"/>
    </source>
</evidence>
<proteinExistence type="predicted"/>
<reference evidence="2" key="1">
    <citation type="journal article" date="2012" name="BMC Genomics">
        <title>Genome sequence of the necrotrophic fungus Penicillium digitatum, the main postharvest pathogen of citrus.</title>
        <authorList>
            <person name="Marcet-Houben M."/>
            <person name="Ballester A.-R."/>
            <person name="de la Fuente B."/>
            <person name="Harries E."/>
            <person name="Marcos J.F."/>
            <person name="Gonzalez-Candelas L."/>
            <person name="Gabaldon T."/>
        </authorList>
    </citation>
    <scope>NUCLEOTIDE SEQUENCE [LARGE SCALE GENOMIC DNA]</scope>
    <source>
        <strain evidence="2">PHI26 / CECT 20796</strain>
    </source>
</reference>
<dbReference type="EMBL" id="AKCT01000321">
    <property type="protein sequence ID" value="EKV04692.1"/>
    <property type="molecule type" value="Genomic_DNA"/>
</dbReference>
<comment type="caution">
    <text evidence="1">The sequence shown here is derived from an EMBL/GenBank/DDBJ whole genome shotgun (WGS) entry which is preliminary data.</text>
</comment>
<sequence>MPSVFPYLQDKLLDECRIFKTNLDVQVHILQCDPDDRGKKRIKDVSRAVVELSVQTDRIINIALDMVAGAPDSEIIRRNTAFWSRGLDGHYKFEDVFLAIEHDLVNIMLALKNGPCDCYCADIAGCLDGMARKVSFHLNV</sequence>
<accession>K9F9D6</accession>
<organism evidence="1 2">
    <name type="scientific">Penicillium digitatum (strain PHI26 / CECT 20796)</name>
    <name type="common">Green mold</name>
    <dbReference type="NCBI Taxonomy" id="1170229"/>
    <lineage>
        <taxon>Eukaryota</taxon>
        <taxon>Fungi</taxon>
        <taxon>Dikarya</taxon>
        <taxon>Ascomycota</taxon>
        <taxon>Pezizomycotina</taxon>
        <taxon>Eurotiomycetes</taxon>
        <taxon>Eurotiomycetidae</taxon>
        <taxon>Eurotiales</taxon>
        <taxon>Aspergillaceae</taxon>
        <taxon>Penicillium</taxon>
    </lineage>
</organism>
<dbReference type="OMA" id="RRNTAFW"/>
<dbReference type="OrthoDB" id="4280783at2759"/>